<gene>
    <name evidence="3" type="ORF">BD293_2455</name>
</gene>
<dbReference type="PANTHER" id="PTHR42928:SF5">
    <property type="entry name" value="BLR1237 PROTEIN"/>
    <property type="match status" value="1"/>
</dbReference>
<dbReference type="Proteomes" id="UP000320582">
    <property type="component" value="Unassembled WGS sequence"/>
</dbReference>
<dbReference type="EMBL" id="VFPT01000001">
    <property type="protein sequence ID" value="TQM93805.1"/>
    <property type="molecule type" value="Genomic_DNA"/>
</dbReference>
<organism evidence="3 4">
    <name type="scientific">Roseinatronobacter monicus</name>
    <dbReference type="NCBI Taxonomy" id="393481"/>
    <lineage>
        <taxon>Bacteria</taxon>
        <taxon>Pseudomonadati</taxon>
        <taxon>Pseudomonadota</taxon>
        <taxon>Alphaproteobacteria</taxon>
        <taxon>Rhodobacterales</taxon>
        <taxon>Paracoccaceae</taxon>
        <taxon>Roseinatronobacter</taxon>
    </lineage>
</organism>
<dbReference type="CDD" id="cd07012">
    <property type="entry name" value="PBP2_Bug_TTT"/>
    <property type="match status" value="1"/>
</dbReference>
<dbReference type="RefSeq" id="WP_142082023.1">
    <property type="nucleotide sequence ID" value="NZ_VFPT01000001.1"/>
</dbReference>
<name>A0A543KFE0_9RHOB</name>
<accession>A0A543KFE0</accession>
<protein>
    <submittedName>
        <fullName evidence="3">Tripartite-type tricarboxylate transporter receptor subunit TctC</fullName>
    </submittedName>
</protein>
<dbReference type="InterPro" id="IPR005064">
    <property type="entry name" value="BUG"/>
</dbReference>
<evidence type="ECO:0000256" key="2">
    <source>
        <dbReference type="SAM" id="SignalP"/>
    </source>
</evidence>
<sequence length="316" mass="33488">MKITHYMAAGVSALAMMTAATTAADEFPSGPLTMVIGFNPGGSSDVQGRVLANVMEDYLGQPVNVVNRPGAGGAVAFTELARNTEADGYTFIYGSLNTVTFMPLIQDVAFGVEDFDYVAGLAATQNALVTSGEQPFSTFEELLEHGRDQRLTYAQQTSLDQAIIEQVAEIEGLNLSIVPTGGGGGMAPLVLGNEVDFAYSGGTHAQYTEEGDMQILAFLSAERSPFYPDSPTLVELGYDFSIEDYRAILTPAGVPDDVMERLVSAAEYASQHEDFINVIENVGSIGVNYACLEIGRIPAAAASIARGVWCFGMTAS</sequence>
<dbReference type="PANTHER" id="PTHR42928">
    <property type="entry name" value="TRICARBOXYLATE-BINDING PROTEIN"/>
    <property type="match status" value="1"/>
</dbReference>
<dbReference type="Gene3D" id="3.40.190.10">
    <property type="entry name" value="Periplasmic binding protein-like II"/>
    <property type="match status" value="1"/>
</dbReference>
<evidence type="ECO:0000313" key="3">
    <source>
        <dbReference type="EMBL" id="TQM93805.1"/>
    </source>
</evidence>
<dbReference type="Gene3D" id="3.40.190.150">
    <property type="entry name" value="Bordetella uptake gene, domain 1"/>
    <property type="match status" value="1"/>
</dbReference>
<dbReference type="PIRSF" id="PIRSF017082">
    <property type="entry name" value="YflP"/>
    <property type="match status" value="1"/>
</dbReference>
<keyword evidence="2" id="KW-0732">Signal</keyword>
<dbReference type="InterPro" id="IPR042100">
    <property type="entry name" value="Bug_dom1"/>
</dbReference>
<keyword evidence="3" id="KW-0675">Receptor</keyword>
<comment type="similarity">
    <text evidence="1">Belongs to the UPF0065 (bug) family.</text>
</comment>
<evidence type="ECO:0000256" key="1">
    <source>
        <dbReference type="ARBA" id="ARBA00006987"/>
    </source>
</evidence>
<dbReference type="Pfam" id="PF03401">
    <property type="entry name" value="TctC"/>
    <property type="match status" value="1"/>
</dbReference>
<feature type="signal peptide" evidence="2">
    <location>
        <begin position="1"/>
        <end position="23"/>
    </location>
</feature>
<comment type="caution">
    <text evidence="3">The sequence shown here is derived from an EMBL/GenBank/DDBJ whole genome shotgun (WGS) entry which is preliminary data.</text>
</comment>
<dbReference type="OrthoDB" id="8970543at2"/>
<evidence type="ECO:0000313" key="4">
    <source>
        <dbReference type="Proteomes" id="UP000320582"/>
    </source>
</evidence>
<reference evidence="3 4" key="1">
    <citation type="submission" date="2019-06" db="EMBL/GenBank/DDBJ databases">
        <title>Genomic Encyclopedia of Archaeal and Bacterial Type Strains, Phase II (KMG-II): from individual species to whole genera.</title>
        <authorList>
            <person name="Goeker M."/>
        </authorList>
    </citation>
    <scope>NUCLEOTIDE SEQUENCE [LARGE SCALE GENOMIC DNA]</scope>
    <source>
        <strain evidence="3 4">DSM 18423</strain>
    </source>
</reference>
<feature type="chain" id="PRO_5021758562" evidence="2">
    <location>
        <begin position="24"/>
        <end position="316"/>
    </location>
</feature>
<keyword evidence="4" id="KW-1185">Reference proteome</keyword>
<proteinExistence type="inferred from homology"/>
<dbReference type="AlphaFoldDB" id="A0A543KFE0"/>